<name>A0A4Z0P5T0_9BACT</name>
<dbReference type="Proteomes" id="UP000298337">
    <property type="component" value="Unassembled WGS sequence"/>
</dbReference>
<dbReference type="RefSeq" id="WP_210116246.1">
    <property type="nucleotide sequence ID" value="NZ_SRLA01000002.1"/>
</dbReference>
<gene>
    <name evidence="1" type="ORF">EU556_08295</name>
</gene>
<evidence type="ECO:0000313" key="1">
    <source>
        <dbReference type="EMBL" id="TGE07744.1"/>
    </source>
</evidence>
<accession>A0A4Z0P5T0</accession>
<evidence type="ECO:0000313" key="2">
    <source>
        <dbReference type="Proteomes" id="UP000298337"/>
    </source>
</evidence>
<organism evidence="1 2">
    <name type="scientific">Hymenobacter fodinae</name>
    <dbReference type="NCBI Taxonomy" id="2510796"/>
    <lineage>
        <taxon>Bacteria</taxon>
        <taxon>Pseudomonadati</taxon>
        <taxon>Bacteroidota</taxon>
        <taxon>Cytophagia</taxon>
        <taxon>Cytophagales</taxon>
        <taxon>Hymenobacteraceae</taxon>
        <taxon>Hymenobacter</taxon>
    </lineage>
</organism>
<proteinExistence type="predicted"/>
<dbReference type="AlphaFoldDB" id="A0A4Z0P5T0"/>
<dbReference type="EMBL" id="SRLA01000002">
    <property type="protein sequence ID" value="TGE07744.1"/>
    <property type="molecule type" value="Genomic_DNA"/>
</dbReference>
<reference evidence="1 2" key="1">
    <citation type="submission" date="2019-04" db="EMBL/GenBank/DDBJ databases">
        <authorList>
            <person name="Feng G."/>
            <person name="Zhang J."/>
            <person name="Zhu H."/>
        </authorList>
    </citation>
    <scope>NUCLEOTIDE SEQUENCE [LARGE SCALE GENOMIC DNA]</scope>
    <source>
        <strain evidence="1 2">92R-1</strain>
    </source>
</reference>
<sequence>METSTAPKPIPMTAEVPKWVNKAIRDESLKRQLAGEDVTMKDIHREWLVEMATKLGFGG</sequence>
<keyword evidence="2" id="KW-1185">Reference proteome</keyword>
<protein>
    <submittedName>
        <fullName evidence="1">Uncharacterized protein</fullName>
    </submittedName>
</protein>
<comment type="caution">
    <text evidence="1">The sequence shown here is derived from an EMBL/GenBank/DDBJ whole genome shotgun (WGS) entry which is preliminary data.</text>
</comment>